<evidence type="ECO:0000256" key="8">
    <source>
        <dbReference type="ARBA" id="ARBA00023211"/>
    </source>
</evidence>
<reference evidence="14 15" key="1">
    <citation type="journal article" date="2014" name="Genome Announc.">
        <title>Draft genome sequence of the pathogenic fungus Scedosporium apiospermum.</title>
        <authorList>
            <person name="Vandeputte P."/>
            <person name="Ghamrawi S."/>
            <person name="Rechenmann M."/>
            <person name="Iltis A."/>
            <person name="Giraud S."/>
            <person name="Fleury M."/>
            <person name="Thornton C."/>
            <person name="Delhaes L."/>
            <person name="Meyer W."/>
            <person name="Papon N."/>
            <person name="Bouchara J.P."/>
        </authorList>
    </citation>
    <scope>NUCLEOTIDE SEQUENCE [LARGE SCALE GENOMIC DNA]</scope>
    <source>
        <strain evidence="14 15">IHEM 14462</strain>
    </source>
</reference>
<dbReference type="GO" id="GO:0046872">
    <property type="term" value="F:metal ion binding"/>
    <property type="evidence" value="ECO:0007669"/>
    <property type="project" value="UniProtKB-KW"/>
</dbReference>
<dbReference type="InterPro" id="IPR036457">
    <property type="entry name" value="PPM-type-like_dom_sf"/>
</dbReference>
<dbReference type="GeneID" id="27719912"/>
<dbReference type="OMA" id="GPGIRNQ"/>
<evidence type="ECO:0000256" key="4">
    <source>
        <dbReference type="ARBA" id="ARBA00013081"/>
    </source>
</evidence>
<dbReference type="CDD" id="cd00143">
    <property type="entry name" value="PP2Cc"/>
    <property type="match status" value="1"/>
</dbReference>
<dbReference type="GO" id="GO:0004722">
    <property type="term" value="F:protein serine/threonine phosphatase activity"/>
    <property type="evidence" value="ECO:0007669"/>
    <property type="project" value="UniProtKB-EC"/>
</dbReference>
<dbReference type="Proteomes" id="UP000028545">
    <property type="component" value="Unassembled WGS sequence"/>
</dbReference>
<dbReference type="KEGG" id="sapo:SAPIO_CDS10690"/>
<dbReference type="HOGENOM" id="CLU_013173_4_3_1"/>
<name>A0A084FUB1_PSEDA</name>
<evidence type="ECO:0000256" key="11">
    <source>
        <dbReference type="RuleBase" id="RU003465"/>
    </source>
</evidence>
<feature type="region of interest" description="Disordered" evidence="12">
    <location>
        <begin position="371"/>
        <end position="435"/>
    </location>
</feature>
<dbReference type="PROSITE" id="PS01032">
    <property type="entry name" value="PPM_1"/>
    <property type="match status" value="1"/>
</dbReference>
<evidence type="ECO:0000256" key="5">
    <source>
        <dbReference type="ARBA" id="ARBA00022723"/>
    </source>
</evidence>
<feature type="compositionally biased region" description="Basic and acidic residues" evidence="12">
    <location>
        <begin position="414"/>
        <end position="435"/>
    </location>
</feature>
<comment type="caution">
    <text evidence="14">The sequence shown here is derived from an EMBL/GenBank/DDBJ whole genome shotgun (WGS) entry which is preliminary data.</text>
</comment>
<protein>
    <recommendedName>
        <fullName evidence="10">Protein phosphatase 2C homolog 2</fullName>
        <ecNumber evidence="4">3.1.3.16</ecNumber>
    </recommendedName>
</protein>
<evidence type="ECO:0000256" key="10">
    <source>
        <dbReference type="ARBA" id="ARBA00074087"/>
    </source>
</evidence>
<dbReference type="InterPro" id="IPR015655">
    <property type="entry name" value="PP2C"/>
</dbReference>
<proteinExistence type="inferred from homology"/>
<keyword evidence="7 11" id="KW-0904">Protein phosphatase</keyword>
<keyword evidence="15" id="KW-1185">Reference proteome</keyword>
<keyword evidence="5" id="KW-0479">Metal-binding</keyword>
<dbReference type="InterPro" id="IPR001932">
    <property type="entry name" value="PPM-type_phosphatase-like_dom"/>
</dbReference>
<dbReference type="EMBL" id="JOWA01000176">
    <property type="protein sequence ID" value="KEZ38673.1"/>
    <property type="molecule type" value="Genomic_DNA"/>
</dbReference>
<dbReference type="AlphaFoldDB" id="A0A084FUB1"/>
<keyword evidence="6 11" id="KW-0378">Hydrolase</keyword>
<evidence type="ECO:0000256" key="12">
    <source>
        <dbReference type="SAM" id="MobiDB-lite"/>
    </source>
</evidence>
<dbReference type="PANTHER" id="PTHR13832">
    <property type="entry name" value="PROTEIN PHOSPHATASE 2C"/>
    <property type="match status" value="1"/>
</dbReference>
<evidence type="ECO:0000256" key="1">
    <source>
        <dbReference type="ARBA" id="ARBA00001936"/>
    </source>
</evidence>
<accession>A0A084FUB1</accession>
<feature type="domain" description="PPM-type phosphatase" evidence="13">
    <location>
        <begin position="23"/>
        <end position="296"/>
    </location>
</feature>
<comment type="similarity">
    <text evidence="3 11">Belongs to the PP2C family.</text>
</comment>
<organism evidence="14 15">
    <name type="scientific">Pseudallescheria apiosperma</name>
    <name type="common">Scedosporium apiospermum</name>
    <dbReference type="NCBI Taxonomy" id="563466"/>
    <lineage>
        <taxon>Eukaryota</taxon>
        <taxon>Fungi</taxon>
        <taxon>Dikarya</taxon>
        <taxon>Ascomycota</taxon>
        <taxon>Pezizomycotina</taxon>
        <taxon>Sordariomycetes</taxon>
        <taxon>Hypocreomycetidae</taxon>
        <taxon>Microascales</taxon>
        <taxon>Microascaceae</taxon>
        <taxon>Scedosporium</taxon>
    </lineage>
</organism>
<sequence length="435" mass="47236">MGQTLSEPVVEKTSARGEDDRLLYGVSAMQGWRISMEDAHTTILDLLAGAKSNDAKAHASRLSFFGVFDGHGGDKVALFAGENIHRIVTKQEAFKSQNYEQALKDGFLATDAAILKDPKYEDEVSGCTACVGLITDDKVYIANAGDSRGVIGIKGRAKPLSQDHKPQLETEKNRITAAGGFVDFGRVNGNLALSRAIGDFEFKKSAELPPEEQIVTAFPDVDVHDLTDDDEFLVLACDGIWDCQSSQAVVEFVRRGIAAKQDLDKICENMMDNCLASNSETGGVGCDNMTMIIVGFLRGRTKEEWYEEVARRVANGDGPCAPPEYAEFRGPGVHHNFDDSDSGYDNTDLEQRTARSLGLAGFPGRVIFLGDGTEVHPNSSDDSDMVDQMEEDKDLESQVTKGEKTDVVTGGSKETTDSEKATNAEKPKADDVKKD</sequence>
<dbReference type="EC" id="3.1.3.16" evidence="4"/>
<evidence type="ECO:0000256" key="9">
    <source>
        <dbReference type="ARBA" id="ARBA00048832"/>
    </source>
</evidence>
<evidence type="ECO:0000313" key="14">
    <source>
        <dbReference type="EMBL" id="KEZ38673.1"/>
    </source>
</evidence>
<dbReference type="Pfam" id="PF00481">
    <property type="entry name" value="PP2C"/>
    <property type="match status" value="1"/>
</dbReference>
<evidence type="ECO:0000256" key="7">
    <source>
        <dbReference type="ARBA" id="ARBA00022912"/>
    </source>
</evidence>
<evidence type="ECO:0000259" key="13">
    <source>
        <dbReference type="PROSITE" id="PS51746"/>
    </source>
</evidence>
<evidence type="ECO:0000313" key="15">
    <source>
        <dbReference type="Proteomes" id="UP000028545"/>
    </source>
</evidence>
<feature type="compositionally biased region" description="Acidic residues" evidence="12">
    <location>
        <begin position="381"/>
        <end position="394"/>
    </location>
</feature>
<dbReference type="VEuPathDB" id="FungiDB:SAPIO_CDS10690"/>
<comment type="cofactor">
    <cofactor evidence="2">
        <name>Mg(2+)</name>
        <dbReference type="ChEBI" id="CHEBI:18420"/>
    </cofactor>
</comment>
<dbReference type="RefSeq" id="XP_016638472.1">
    <property type="nucleotide sequence ID" value="XM_016784239.1"/>
</dbReference>
<gene>
    <name evidence="14" type="ORF">SAPIO_CDS10690</name>
</gene>
<dbReference type="PANTHER" id="PTHR13832:SF565">
    <property type="entry name" value="AT28366P-RELATED"/>
    <property type="match status" value="1"/>
</dbReference>
<dbReference type="SUPFAM" id="SSF81606">
    <property type="entry name" value="PP2C-like"/>
    <property type="match status" value="1"/>
</dbReference>
<comment type="catalytic activity">
    <reaction evidence="9">
        <text>O-phospho-L-threonyl-[protein] + H2O = L-threonyl-[protein] + phosphate</text>
        <dbReference type="Rhea" id="RHEA:47004"/>
        <dbReference type="Rhea" id="RHEA-COMP:11060"/>
        <dbReference type="Rhea" id="RHEA-COMP:11605"/>
        <dbReference type="ChEBI" id="CHEBI:15377"/>
        <dbReference type="ChEBI" id="CHEBI:30013"/>
        <dbReference type="ChEBI" id="CHEBI:43474"/>
        <dbReference type="ChEBI" id="CHEBI:61977"/>
        <dbReference type="EC" id="3.1.3.16"/>
    </reaction>
    <physiologicalReaction direction="left-to-right" evidence="9">
        <dbReference type="Rhea" id="RHEA:47005"/>
    </physiologicalReaction>
</comment>
<dbReference type="SMART" id="SM00332">
    <property type="entry name" value="PP2Cc"/>
    <property type="match status" value="1"/>
</dbReference>
<dbReference type="InterPro" id="IPR000222">
    <property type="entry name" value="PP2C_BS"/>
</dbReference>
<dbReference type="PROSITE" id="PS51746">
    <property type="entry name" value="PPM_2"/>
    <property type="match status" value="1"/>
</dbReference>
<evidence type="ECO:0000256" key="6">
    <source>
        <dbReference type="ARBA" id="ARBA00022801"/>
    </source>
</evidence>
<dbReference type="OrthoDB" id="10264738at2759"/>
<evidence type="ECO:0000256" key="2">
    <source>
        <dbReference type="ARBA" id="ARBA00001946"/>
    </source>
</evidence>
<comment type="cofactor">
    <cofactor evidence="1">
        <name>Mn(2+)</name>
        <dbReference type="ChEBI" id="CHEBI:29035"/>
    </cofactor>
</comment>
<dbReference type="Gene3D" id="3.60.40.10">
    <property type="entry name" value="PPM-type phosphatase domain"/>
    <property type="match status" value="1"/>
</dbReference>
<dbReference type="SMART" id="SM00331">
    <property type="entry name" value="PP2C_SIG"/>
    <property type="match status" value="1"/>
</dbReference>
<evidence type="ECO:0000256" key="3">
    <source>
        <dbReference type="ARBA" id="ARBA00006702"/>
    </source>
</evidence>
<dbReference type="FunFam" id="3.60.40.10:FF:000016">
    <property type="entry name" value="Protein phosphatase 2C"/>
    <property type="match status" value="1"/>
</dbReference>
<keyword evidence="8" id="KW-0464">Manganese</keyword>